<protein>
    <submittedName>
        <fullName evidence="3">DUF1566 domain-containing protein</fullName>
    </submittedName>
</protein>
<dbReference type="Pfam" id="PF07603">
    <property type="entry name" value="Lcl_C"/>
    <property type="match status" value="1"/>
</dbReference>
<gene>
    <name evidence="3" type="ORF">OUO13_14755</name>
</gene>
<dbReference type="InterPro" id="IPR011460">
    <property type="entry name" value="Lcl_C"/>
</dbReference>
<feature type="signal peptide" evidence="1">
    <location>
        <begin position="1"/>
        <end position="19"/>
    </location>
</feature>
<evidence type="ECO:0000313" key="4">
    <source>
        <dbReference type="Proteomes" id="UP001150830"/>
    </source>
</evidence>
<proteinExistence type="predicted"/>
<keyword evidence="1" id="KW-0732">Signal</keyword>
<accession>A0A9X3EFS7</accession>
<dbReference type="EMBL" id="JAPNOA010000055">
    <property type="protein sequence ID" value="MCY0966446.1"/>
    <property type="molecule type" value="Genomic_DNA"/>
</dbReference>
<dbReference type="Proteomes" id="UP001150830">
    <property type="component" value="Unassembled WGS sequence"/>
</dbReference>
<feature type="chain" id="PRO_5040756643" evidence="1">
    <location>
        <begin position="20"/>
        <end position="174"/>
    </location>
</feature>
<feature type="domain" description="Lcl C-terminal" evidence="2">
    <location>
        <begin position="47"/>
        <end position="171"/>
    </location>
</feature>
<dbReference type="PANTHER" id="PTHR35812">
    <property type="entry name" value="LIPOPROTEIN"/>
    <property type="match status" value="1"/>
</dbReference>
<organism evidence="3 4">
    <name type="scientific">Parathalassolituus penaei</name>
    <dbReference type="NCBI Taxonomy" id="2997323"/>
    <lineage>
        <taxon>Bacteria</taxon>
        <taxon>Pseudomonadati</taxon>
        <taxon>Pseudomonadota</taxon>
        <taxon>Gammaproteobacteria</taxon>
        <taxon>Oceanospirillales</taxon>
        <taxon>Oceanospirillaceae</taxon>
        <taxon>Parathalassolituus</taxon>
    </lineage>
</organism>
<name>A0A9X3EFS7_9GAMM</name>
<dbReference type="PANTHER" id="PTHR35812:SF1">
    <property type="entry name" value="LIPOPROTEIN"/>
    <property type="match status" value="1"/>
</dbReference>
<dbReference type="RefSeq" id="WP_283174656.1">
    <property type="nucleotide sequence ID" value="NZ_JAPNOA010000055.1"/>
</dbReference>
<comment type="caution">
    <text evidence="3">The sequence shown here is derived from an EMBL/GenBank/DDBJ whole genome shotgun (WGS) entry which is preliminary data.</text>
</comment>
<keyword evidence="4" id="KW-1185">Reference proteome</keyword>
<reference evidence="3" key="1">
    <citation type="submission" date="2022-11" db="EMBL/GenBank/DDBJ databases">
        <title>Parathalassolutuus dongxingensis gen. nov., sp. nov., a novel member of family Oceanospirillaceae isolated from a coastal shrimp pond in Guangxi, China.</title>
        <authorList>
            <person name="Chen H."/>
        </authorList>
    </citation>
    <scope>NUCLEOTIDE SEQUENCE</scope>
    <source>
        <strain evidence="3">G-43</strain>
    </source>
</reference>
<dbReference type="AlphaFoldDB" id="A0A9X3EFS7"/>
<evidence type="ECO:0000313" key="3">
    <source>
        <dbReference type="EMBL" id="MCY0966446.1"/>
    </source>
</evidence>
<sequence>MMGKSLLMLALVWPMLANAADTMTQSCLDGVTLINPTSSFTDNGNGSVTSKVTGLTWRQCPLGQTWSGSACTGDASYGNWESALEDAEALSFAGYSDWRLPNINELRSLVERACATPSINASLFPLTYSATGFWSSTSSFSDAGQVRVLDFTAGAESLVGKSEYKVVYVVRGGN</sequence>
<evidence type="ECO:0000256" key="1">
    <source>
        <dbReference type="SAM" id="SignalP"/>
    </source>
</evidence>
<evidence type="ECO:0000259" key="2">
    <source>
        <dbReference type="Pfam" id="PF07603"/>
    </source>
</evidence>